<reference evidence="2 3" key="1">
    <citation type="submission" date="2024-01" db="EMBL/GenBank/DDBJ databases">
        <title>The genomes of 5 underutilized Papilionoideae crops provide insights into root nodulation and disease resistanc.</title>
        <authorList>
            <person name="Jiang F."/>
        </authorList>
    </citation>
    <scope>NUCLEOTIDE SEQUENCE [LARGE SCALE GENOMIC DNA]</scope>
    <source>
        <strain evidence="2">LVBAO_FW01</strain>
        <tissue evidence="2">Leaves</tissue>
    </source>
</reference>
<comment type="caution">
    <text evidence="2">The sequence shown here is derived from an EMBL/GenBank/DDBJ whole genome shotgun (WGS) entry which is preliminary data.</text>
</comment>
<gene>
    <name evidence="2" type="ORF">VNO77_07663</name>
</gene>
<accession>A0AAN9QWR2</accession>
<dbReference type="EMBL" id="JAYMYQ010000002">
    <property type="protein sequence ID" value="KAK7349866.1"/>
    <property type="molecule type" value="Genomic_DNA"/>
</dbReference>
<evidence type="ECO:0000313" key="2">
    <source>
        <dbReference type="EMBL" id="KAK7349866.1"/>
    </source>
</evidence>
<dbReference type="Proteomes" id="UP001367508">
    <property type="component" value="Unassembled WGS sequence"/>
</dbReference>
<dbReference type="AlphaFoldDB" id="A0AAN9QWR2"/>
<evidence type="ECO:0000256" key="1">
    <source>
        <dbReference type="SAM" id="MobiDB-lite"/>
    </source>
</evidence>
<name>A0AAN9QWR2_CANGL</name>
<keyword evidence="3" id="KW-1185">Reference proteome</keyword>
<sequence length="288" mass="32668">MSQRSNNSSRLSMQAASSSLTSSNIPSHHRPQWPNNPNNNRPSQSSTNSSSLLWFQNSNVISNENQVHYLMRSLQGSRKTVEGHWESHDSLVNHMIMSEQGHGGWLNSSTTPSFHGQLNDMIRSVHPQSQQATWLSQGFNVITSYGSQLNHMIKSDSGHIPLGVPQPLQISASLNTRGKWAESLRKSHVMRREQGYEKSLEVGQLLQTQTSLNTRGKWAESLRKSHVMKREQGYEKSLEVGQLLQTQTSLNTRGKWVEWIKKGHNVEHQMDQHKSMMEQDPSLPIPHP</sequence>
<organism evidence="2 3">
    <name type="scientific">Canavalia gladiata</name>
    <name type="common">Sword bean</name>
    <name type="synonym">Dolichos gladiatus</name>
    <dbReference type="NCBI Taxonomy" id="3824"/>
    <lineage>
        <taxon>Eukaryota</taxon>
        <taxon>Viridiplantae</taxon>
        <taxon>Streptophyta</taxon>
        <taxon>Embryophyta</taxon>
        <taxon>Tracheophyta</taxon>
        <taxon>Spermatophyta</taxon>
        <taxon>Magnoliopsida</taxon>
        <taxon>eudicotyledons</taxon>
        <taxon>Gunneridae</taxon>
        <taxon>Pentapetalae</taxon>
        <taxon>rosids</taxon>
        <taxon>fabids</taxon>
        <taxon>Fabales</taxon>
        <taxon>Fabaceae</taxon>
        <taxon>Papilionoideae</taxon>
        <taxon>50 kb inversion clade</taxon>
        <taxon>NPAAA clade</taxon>
        <taxon>indigoferoid/millettioid clade</taxon>
        <taxon>Phaseoleae</taxon>
        <taxon>Canavalia</taxon>
    </lineage>
</organism>
<proteinExistence type="predicted"/>
<feature type="region of interest" description="Disordered" evidence="1">
    <location>
        <begin position="1"/>
        <end position="50"/>
    </location>
</feature>
<protein>
    <submittedName>
        <fullName evidence="2">Uncharacterized protein</fullName>
    </submittedName>
</protein>
<evidence type="ECO:0000313" key="3">
    <source>
        <dbReference type="Proteomes" id="UP001367508"/>
    </source>
</evidence>
<feature type="compositionally biased region" description="Low complexity" evidence="1">
    <location>
        <begin position="8"/>
        <end position="26"/>
    </location>
</feature>
<feature type="compositionally biased region" description="Low complexity" evidence="1">
    <location>
        <begin position="35"/>
        <end position="50"/>
    </location>
</feature>